<accession>A0ABR0CHG0</accession>
<keyword evidence="3" id="KW-0479">Metal-binding</keyword>
<dbReference type="SUPFAM" id="SSF53056">
    <property type="entry name" value="beta-carbonic anhydrase, cab"/>
    <property type="match status" value="1"/>
</dbReference>
<name>A0ABR0CHG0_PURLI</name>
<dbReference type="Proteomes" id="UP001287286">
    <property type="component" value="Unassembled WGS sequence"/>
</dbReference>
<dbReference type="PANTHER" id="PTHR43175">
    <property type="entry name" value="CARBONIC ANHYDRASE"/>
    <property type="match status" value="1"/>
</dbReference>
<dbReference type="CDD" id="cd03379">
    <property type="entry name" value="beta_CA_cladeD"/>
    <property type="match status" value="1"/>
</dbReference>
<dbReference type="Pfam" id="PF00484">
    <property type="entry name" value="Pro_CA"/>
    <property type="match status" value="1"/>
</dbReference>
<dbReference type="EMBL" id="JAWRVI010000001">
    <property type="protein sequence ID" value="KAK4095559.1"/>
    <property type="molecule type" value="Genomic_DNA"/>
</dbReference>
<gene>
    <name evidence="5" type="ORF">Purlil1_355</name>
</gene>
<comment type="caution">
    <text evidence="5">The sequence shown here is derived from an EMBL/GenBank/DDBJ whole genome shotgun (WGS) entry which is preliminary data.</text>
</comment>
<evidence type="ECO:0000256" key="2">
    <source>
        <dbReference type="ARBA" id="ARBA00006217"/>
    </source>
</evidence>
<sequence>MKLPIAGKPSGLVRLLARARLDSYHVEDQTRAKQHGRMVVVAEQFESTPARFTAAATPTIPRSSRMRMALRPARLGIAVLFSSVNELAETGWGLAGARETRLNWAAAHPWVLQQPQGPNCRFPVVLLRHMQIRLYQRAGTKSDAAEARDNYGMIGNTRRLDWSLTPLRMGNGSGRTNGTAVARPPAEMSVAAEFEAANQKYAASFAKGDLPLPPGRKVAVVACMDARLDPAKVLGLEEGDAHVIRNAGGRTIEALRSIIISQQLLGTREIAIVHHRLKTDCGMLTFSDEDLRSKVRSELAENVDHFAFLPFSDLKASVQDDIQILKKSPLVLDVPITGYIYDVKTGKIDKV</sequence>
<evidence type="ECO:0000313" key="5">
    <source>
        <dbReference type="EMBL" id="KAK4095559.1"/>
    </source>
</evidence>
<reference evidence="5 6" key="1">
    <citation type="journal article" date="2024" name="Microbiol. Resour. Announc.">
        <title>Genome annotations for the ascomycete fungi Trichoderma harzianum, Trichoderma aggressivum, and Purpureocillium lilacinum.</title>
        <authorList>
            <person name="Beijen E.P.W."/>
            <person name="Ohm R.A."/>
        </authorList>
    </citation>
    <scope>NUCLEOTIDE SEQUENCE [LARGE SCALE GENOMIC DNA]</scope>
    <source>
        <strain evidence="5 6">CBS 150709</strain>
    </source>
</reference>
<dbReference type="SMART" id="SM00947">
    <property type="entry name" value="Pro_CA"/>
    <property type="match status" value="1"/>
</dbReference>
<dbReference type="Gene3D" id="3.40.1050.10">
    <property type="entry name" value="Carbonic anhydrase"/>
    <property type="match status" value="1"/>
</dbReference>
<evidence type="ECO:0000256" key="1">
    <source>
        <dbReference type="ARBA" id="ARBA00001947"/>
    </source>
</evidence>
<evidence type="ECO:0000256" key="4">
    <source>
        <dbReference type="ARBA" id="ARBA00022833"/>
    </source>
</evidence>
<keyword evidence="6" id="KW-1185">Reference proteome</keyword>
<comment type="similarity">
    <text evidence="2">Belongs to the beta-class carbonic anhydrase family.</text>
</comment>
<comment type="cofactor">
    <cofactor evidence="1">
        <name>Zn(2+)</name>
        <dbReference type="ChEBI" id="CHEBI:29105"/>
    </cofactor>
</comment>
<dbReference type="InterPro" id="IPR036874">
    <property type="entry name" value="Carbonic_anhydrase_sf"/>
</dbReference>
<keyword evidence="4" id="KW-0862">Zinc</keyword>
<proteinExistence type="inferred from homology"/>
<protein>
    <recommendedName>
        <fullName evidence="7">Carbonic anhydrase</fullName>
    </recommendedName>
</protein>
<dbReference type="InterPro" id="IPR001765">
    <property type="entry name" value="Carbonic_anhydrase"/>
</dbReference>
<organism evidence="5 6">
    <name type="scientific">Purpureocillium lilacinum</name>
    <name type="common">Paecilomyces lilacinus</name>
    <dbReference type="NCBI Taxonomy" id="33203"/>
    <lineage>
        <taxon>Eukaryota</taxon>
        <taxon>Fungi</taxon>
        <taxon>Dikarya</taxon>
        <taxon>Ascomycota</taxon>
        <taxon>Pezizomycotina</taxon>
        <taxon>Sordariomycetes</taxon>
        <taxon>Hypocreomycetidae</taxon>
        <taxon>Hypocreales</taxon>
        <taxon>Ophiocordycipitaceae</taxon>
        <taxon>Purpureocillium</taxon>
    </lineage>
</organism>
<evidence type="ECO:0008006" key="7">
    <source>
        <dbReference type="Google" id="ProtNLM"/>
    </source>
</evidence>
<evidence type="ECO:0000256" key="3">
    <source>
        <dbReference type="ARBA" id="ARBA00022723"/>
    </source>
</evidence>
<dbReference type="PANTHER" id="PTHR43175:SF3">
    <property type="entry name" value="CARBON DISULFIDE HYDROLASE"/>
    <property type="match status" value="1"/>
</dbReference>
<evidence type="ECO:0000313" key="6">
    <source>
        <dbReference type="Proteomes" id="UP001287286"/>
    </source>
</evidence>